<evidence type="ECO:0000313" key="2">
    <source>
        <dbReference type="Proteomes" id="UP001320706"/>
    </source>
</evidence>
<protein>
    <submittedName>
        <fullName evidence="1">Uncharacterized protein</fullName>
    </submittedName>
</protein>
<comment type="caution">
    <text evidence="1">The sequence shown here is derived from an EMBL/GenBank/DDBJ whole genome shotgun (WGS) entry which is preliminary data.</text>
</comment>
<name>A0ACC3S3X3_9PEZI</name>
<reference evidence="1" key="1">
    <citation type="submission" date="2024-02" db="EMBL/GenBank/DDBJ databases">
        <title>Metagenome Assembled Genome of Zalaria obscura JY119.</title>
        <authorList>
            <person name="Vighnesh L."/>
            <person name="Jagadeeshwari U."/>
            <person name="Venkata Ramana C."/>
            <person name="Sasikala C."/>
        </authorList>
    </citation>
    <scope>NUCLEOTIDE SEQUENCE</scope>
    <source>
        <strain evidence="1">JY119</strain>
    </source>
</reference>
<dbReference type="EMBL" id="JAMKPW020000044">
    <property type="protein sequence ID" value="KAK8192547.1"/>
    <property type="molecule type" value="Genomic_DNA"/>
</dbReference>
<proteinExistence type="predicted"/>
<organism evidence="1 2">
    <name type="scientific">Zalaria obscura</name>
    <dbReference type="NCBI Taxonomy" id="2024903"/>
    <lineage>
        <taxon>Eukaryota</taxon>
        <taxon>Fungi</taxon>
        <taxon>Dikarya</taxon>
        <taxon>Ascomycota</taxon>
        <taxon>Pezizomycotina</taxon>
        <taxon>Dothideomycetes</taxon>
        <taxon>Dothideomycetidae</taxon>
        <taxon>Dothideales</taxon>
        <taxon>Zalariaceae</taxon>
        <taxon>Zalaria</taxon>
    </lineage>
</organism>
<dbReference type="Proteomes" id="UP001320706">
    <property type="component" value="Unassembled WGS sequence"/>
</dbReference>
<keyword evidence="2" id="KW-1185">Reference proteome</keyword>
<gene>
    <name evidence="1" type="ORF">M8818_007717</name>
</gene>
<sequence>MSLEVRHHKHLTTLRSFLTPALHTLRTTFTFTSTPPSTSTPTGPAAHNRPTFLSLPPEIRQAIYEAIVHTHPTRTAILLTSRQISMEAQPALYTTPVVFRSQHHLFSWLARSNPRHLRRVRSLRLAITDVDISRLLDDRAPPASRPSLAELYAEEICRFDDALRALPNLVALTVVEPRGLHSKLLRELYKRVLQLIPRRLPRLRELAFAGEARTARCDVGCYRKLAMCGGGQRRR</sequence>
<accession>A0ACC3S3X3</accession>
<evidence type="ECO:0000313" key="1">
    <source>
        <dbReference type="EMBL" id="KAK8192547.1"/>
    </source>
</evidence>